<organism evidence="1 2">
    <name type="scientific">Cereibacter sphaeroides</name>
    <name type="common">Rhodobacter sphaeroides</name>
    <dbReference type="NCBI Taxonomy" id="1063"/>
    <lineage>
        <taxon>Bacteria</taxon>
        <taxon>Pseudomonadati</taxon>
        <taxon>Pseudomonadota</taxon>
        <taxon>Alphaproteobacteria</taxon>
        <taxon>Rhodobacterales</taxon>
        <taxon>Paracoccaceae</taxon>
        <taxon>Cereibacter</taxon>
    </lineage>
</organism>
<dbReference type="AlphaFoldDB" id="A0A2W5S2X1"/>
<name>A0A2W5S2X1_CERSP</name>
<dbReference type="EMBL" id="QFQS01000026">
    <property type="protein sequence ID" value="PZQ94414.1"/>
    <property type="molecule type" value="Genomic_DNA"/>
</dbReference>
<evidence type="ECO:0000313" key="1">
    <source>
        <dbReference type="EMBL" id="PZQ94414.1"/>
    </source>
</evidence>
<proteinExistence type="predicted"/>
<reference evidence="1 2" key="1">
    <citation type="submission" date="2017-08" db="EMBL/GenBank/DDBJ databases">
        <title>Infants hospitalized years apart are colonized by the same room-sourced microbial strains.</title>
        <authorList>
            <person name="Brooks B."/>
            <person name="Olm M.R."/>
            <person name="Firek B.A."/>
            <person name="Baker R."/>
            <person name="Thomas B.C."/>
            <person name="Morowitz M.J."/>
            <person name="Banfield J.F."/>
        </authorList>
    </citation>
    <scope>NUCLEOTIDE SEQUENCE [LARGE SCALE GENOMIC DNA]</scope>
    <source>
        <strain evidence="1">S2_003_000_R2_11</strain>
    </source>
</reference>
<accession>A0A2W5S2X1</accession>
<evidence type="ECO:0000313" key="2">
    <source>
        <dbReference type="Proteomes" id="UP000248975"/>
    </source>
</evidence>
<gene>
    <name evidence="1" type="ORF">DI533_22335</name>
</gene>
<sequence length="214" mass="23539">MINFIPQQALNEAVLFQLFVHAQKADERLLKDEIARLFSIAVSAKRVELALDDLVERSFVSRWVNSGSSSIKPEGYKYVETQLTDPDSFISQYAINGDDWLEQQNLGNGAPASDRIVAFNHNQVEEAVGAITPVIEALEADNGSPDQPGLRERILGQLRAGVELIRVGEFKAYLVYLTVVRGLGELIQKYGNPAIAKLADALLGAIVSQIFQAK</sequence>
<protein>
    <submittedName>
        <fullName evidence="1">Uncharacterized protein</fullName>
    </submittedName>
</protein>
<comment type="caution">
    <text evidence="1">The sequence shown here is derived from an EMBL/GenBank/DDBJ whole genome shotgun (WGS) entry which is preliminary data.</text>
</comment>
<dbReference type="Proteomes" id="UP000248975">
    <property type="component" value="Unassembled WGS sequence"/>
</dbReference>